<keyword evidence="1" id="KW-0812">Transmembrane</keyword>
<reference evidence="2" key="1">
    <citation type="submission" date="2019-02" db="EMBL/GenBank/DDBJ databases">
        <authorList>
            <person name="Gruber-Vodicka R. H."/>
            <person name="Seah K. B. B."/>
        </authorList>
    </citation>
    <scope>NUCLEOTIDE SEQUENCE</scope>
    <source>
        <strain evidence="2">BECK_BZ131</strain>
    </source>
</reference>
<organism evidence="2">
    <name type="scientific">Candidatus Kentrum sp. FW</name>
    <dbReference type="NCBI Taxonomy" id="2126338"/>
    <lineage>
        <taxon>Bacteria</taxon>
        <taxon>Pseudomonadati</taxon>
        <taxon>Pseudomonadota</taxon>
        <taxon>Gammaproteobacteria</taxon>
        <taxon>Candidatus Kentrum</taxon>
    </lineage>
</organism>
<dbReference type="EMBL" id="CAADFE010000078">
    <property type="protein sequence ID" value="VFJ75490.1"/>
    <property type="molecule type" value="Genomic_DNA"/>
</dbReference>
<dbReference type="AlphaFoldDB" id="A0A450TZJ4"/>
<keyword evidence="1" id="KW-0472">Membrane</keyword>
<evidence type="ECO:0000256" key="1">
    <source>
        <dbReference type="SAM" id="Phobius"/>
    </source>
</evidence>
<gene>
    <name evidence="2" type="ORF">BECKFW1821C_GA0114237_10784</name>
</gene>
<protein>
    <submittedName>
        <fullName evidence="2">Uncharacterized protein</fullName>
    </submittedName>
</protein>
<proteinExistence type="predicted"/>
<sequence>MVDKDIVSKGIIGQLAAYLAIYLLDLPIDPDFQEAMGTDKTLPLFLWVLSSWMTVPSVTVYLDIRHGFGSGYLFGLP</sequence>
<keyword evidence="1" id="KW-1133">Transmembrane helix</keyword>
<feature type="transmembrane region" description="Helical" evidence="1">
    <location>
        <begin position="44"/>
        <end position="64"/>
    </location>
</feature>
<name>A0A450TZJ4_9GAMM</name>
<evidence type="ECO:0000313" key="2">
    <source>
        <dbReference type="EMBL" id="VFJ75490.1"/>
    </source>
</evidence>
<accession>A0A450TZJ4</accession>